<accession>A0ABY8PNX2</accession>
<name>A0ABY8PNX2_9BACT</name>
<reference evidence="1 2" key="1">
    <citation type="submission" date="2021-02" db="EMBL/GenBank/DDBJ databases">
        <title>Characterization of Marinitoga sp. nov. str. BP5-C20A.</title>
        <authorList>
            <person name="Erauso G."/>
            <person name="Postec A."/>
        </authorList>
    </citation>
    <scope>NUCLEOTIDE SEQUENCE [LARGE SCALE GENOMIC DNA]</scope>
    <source>
        <strain evidence="1 2">BP5-C20A</strain>
    </source>
</reference>
<dbReference type="Gene3D" id="3.10.20.30">
    <property type="match status" value="1"/>
</dbReference>
<dbReference type="InterPro" id="IPR012675">
    <property type="entry name" value="Beta-grasp_dom_sf"/>
</dbReference>
<dbReference type="RefSeq" id="WP_280997911.1">
    <property type="nucleotide sequence ID" value="NZ_CP069362.1"/>
</dbReference>
<proteinExistence type="predicted"/>
<protein>
    <recommendedName>
        <fullName evidence="3">MoaD/ThiS family protein</fullName>
    </recommendedName>
</protein>
<dbReference type="EMBL" id="CP069362">
    <property type="protein sequence ID" value="WGS64337.1"/>
    <property type="molecule type" value="Genomic_DNA"/>
</dbReference>
<evidence type="ECO:0008006" key="3">
    <source>
        <dbReference type="Google" id="ProtNLM"/>
    </source>
</evidence>
<keyword evidence="2" id="KW-1185">Reference proteome</keyword>
<evidence type="ECO:0000313" key="1">
    <source>
        <dbReference type="EMBL" id="WGS64337.1"/>
    </source>
</evidence>
<evidence type="ECO:0000313" key="2">
    <source>
        <dbReference type="Proteomes" id="UP001232493"/>
    </source>
</evidence>
<sequence>MLKIKFMSNLRTIVDKKSIELKIEKEKSIEDLLNFIGKKIDSKFEIIKKEKDHMVLKLYIDLMGQKSYITMRVKFIHNNEFITTDKKIKDGELQILPLLGGG</sequence>
<gene>
    <name evidence="1" type="ORF">JRV97_08145</name>
</gene>
<dbReference type="Proteomes" id="UP001232493">
    <property type="component" value="Chromosome"/>
</dbReference>
<organism evidence="1 2">
    <name type="scientific">Marinitoga aeolica</name>
    <dbReference type="NCBI Taxonomy" id="2809031"/>
    <lineage>
        <taxon>Bacteria</taxon>
        <taxon>Thermotogati</taxon>
        <taxon>Thermotogota</taxon>
        <taxon>Thermotogae</taxon>
        <taxon>Petrotogales</taxon>
        <taxon>Petrotogaceae</taxon>
        <taxon>Marinitoga</taxon>
    </lineage>
</organism>